<dbReference type="Proteomes" id="UP000185568">
    <property type="component" value="Unassembled WGS sequence"/>
</dbReference>
<evidence type="ECO:0000313" key="7">
    <source>
        <dbReference type="EMBL" id="OLN21913.1"/>
    </source>
</evidence>
<dbReference type="EMBL" id="MSDU01000028">
    <property type="protein sequence ID" value="OLN21913.1"/>
    <property type="molecule type" value="Genomic_DNA"/>
</dbReference>
<dbReference type="GO" id="GO:0016020">
    <property type="term" value="C:membrane"/>
    <property type="evidence" value="ECO:0007669"/>
    <property type="project" value="UniProtKB-SubCell"/>
</dbReference>
<dbReference type="NCBIfam" id="TIGR01593">
    <property type="entry name" value="holin_tox_secr"/>
    <property type="match status" value="1"/>
</dbReference>
<comment type="caution">
    <text evidence="7">The sequence shown here is derived from an EMBL/GenBank/DDBJ whole genome shotgun (WGS) entry which is preliminary data.</text>
</comment>
<feature type="transmembrane region" description="Helical" evidence="6">
    <location>
        <begin position="7"/>
        <end position="24"/>
    </location>
</feature>
<gene>
    <name evidence="7" type="ORF">BTO30_12510</name>
</gene>
<evidence type="ECO:0000256" key="4">
    <source>
        <dbReference type="ARBA" id="ARBA00023136"/>
    </source>
</evidence>
<dbReference type="AlphaFoldDB" id="A0A1Q8Q3I0"/>
<dbReference type="InterPro" id="IPR006480">
    <property type="entry name" value="Phage_holin_4_1"/>
</dbReference>
<reference evidence="7 8" key="1">
    <citation type="submission" date="2016-12" db="EMBL/GenBank/DDBJ databases">
        <title>Domibacillus antri genome sequencing.</title>
        <authorList>
            <person name="Verma A."/>
            <person name="Krishnamurthi S."/>
        </authorList>
    </citation>
    <scope>NUCLEOTIDE SEQUENCE [LARGE SCALE GENOMIC DNA]</scope>
    <source>
        <strain evidence="7 8">XD80</strain>
    </source>
</reference>
<protein>
    <submittedName>
        <fullName evidence="7">Holin</fullName>
    </submittedName>
</protein>
<name>A0A1Q8Q3I0_9BACI</name>
<evidence type="ECO:0000256" key="2">
    <source>
        <dbReference type="ARBA" id="ARBA00022692"/>
    </source>
</evidence>
<comment type="similarity">
    <text evidence="5">Belongs to the bacteriophage holin family. Cp-1 holin subfamily.</text>
</comment>
<evidence type="ECO:0000256" key="3">
    <source>
        <dbReference type="ARBA" id="ARBA00022989"/>
    </source>
</evidence>
<keyword evidence="4 6" id="KW-0472">Membrane</keyword>
<comment type="subcellular location">
    <subcellularLocation>
        <location evidence="1">Membrane</location>
        <topology evidence="1">Multi-pass membrane protein</topology>
    </subcellularLocation>
</comment>
<evidence type="ECO:0000313" key="8">
    <source>
        <dbReference type="Proteomes" id="UP000185568"/>
    </source>
</evidence>
<evidence type="ECO:0000256" key="1">
    <source>
        <dbReference type="ARBA" id="ARBA00004141"/>
    </source>
</evidence>
<keyword evidence="3 6" id="KW-1133">Transmembrane helix</keyword>
<dbReference type="Pfam" id="PF05105">
    <property type="entry name" value="Phage_holin_4_1"/>
    <property type="match status" value="1"/>
</dbReference>
<evidence type="ECO:0000256" key="6">
    <source>
        <dbReference type="SAM" id="Phobius"/>
    </source>
</evidence>
<dbReference type="STRING" id="1714264.BTO30_12510"/>
<feature type="transmembrane region" description="Helical" evidence="6">
    <location>
        <begin position="30"/>
        <end position="50"/>
    </location>
</feature>
<accession>A0A1Q8Q3I0</accession>
<feature type="transmembrane region" description="Helical" evidence="6">
    <location>
        <begin position="71"/>
        <end position="90"/>
    </location>
</feature>
<proteinExistence type="inferred from homology"/>
<organism evidence="7 8">
    <name type="scientific">Domibacillus antri</name>
    <dbReference type="NCBI Taxonomy" id="1714264"/>
    <lineage>
        <taxon>Bacteria</taxon>
        <taxon>Bacillati</taxon>
        <taxon>Bacillota</taxon>
        <taxon>Bacilli</taxon>
        <taxon>Bacillales</taxon>
        <taxon>Bacillaceae</taxon>
        <taxon>Domibacillus</taxon>
    </lineage>
</organism>
<dbReference type="RefSeq" id="WP_075399073.1">
    <property type="nucleotide sequence ID" value="NZ_MSDU01000028.1"/>
</dbReference>
<dbReference type="OrthoDB" id="88184at2"/>
<keyword evidence="2 6" id="KW-0812">Transmembrane</keyword>
<keyword evidence="8" id="KW-1185">Reference proteome</keyword>
<sequence length="159" mass="17005">MQHNTDTLYSTVIGGSSAALAYFVGGVDHLITALGIFMAIDYLMGLMIAVGNKTLSSEIGFKGLMKKAGMILAVIVAVQLDLISGTGGQFMRNTMIMFLIGMEGISIIENLGHLGVKVPKQISSVFAQLKEDNEKAAAPIVKVTTETTIQPEEQEREAK</sequence>
<evidence type="ECO:0000256" key="5">
    <source>
        <dbReference type="ARBA" id="ARBA00023600"/>
    </source>
</evidence>